<dbReference type="GO" id="GO:0070967">
    <property type="term" value="F:coenzyme F420 binding"/>
    <property type="evidence" value="ECO:0007669"/>
    <property type="project" value="TreeGrafter"/>
</dbReference>
<dbReference type="Gene3D" id="2.30.110.10">
    <property type="entry name" value="Electron Transport, Fmn-binding Protein, Chain A"/>
    <property type="match status" value="1"/>
</dbReference>
<dbReference type="InterPro" id="IPR052019">
    <property type="entry name" value="F420H2_bilvrd_red/Heme_oxyg"/>
</dbReference>
<name>A0A6J7C055_9ZZZZ</name>
<dbReference type="EMBL" id="CAFAAV010000074">
    <property type="protein sequence ID" value="CAB4817196.1"/>
    <property type="molecule type" value="Genomic_DNA"/>
</dbReference>
<reference evidence="6" key="1">
    <citation type="submission" date="2020-05" db="EMBL/GenBank/DDBJ databases">
        <authorList>
            <person name="Chiriac C."/>
            <person name="Salcher M."/>
            <person name="Ghai R."/>
            <person name="Kavagutti S V."/>
        </authorList>
    </citation>
    <scope>NUCLEOTIDE SEQUENCE</scope>
</reference>
<dbReference type="EMBL" id="CAFBIY010000082">
    <property type="protein sequence ID" value="CAB4851477.1"/>
    <property type="molecule type" value="Genomic_DNA"/>
</dbReference>
<dbReference type="EMBL" id="CAFBOL010000001">
    <property type="protein sequence ID" value="CAB4970220.1"/>
    <property type="molecule type" value="Genomic_DNA"/>
</dbReference>
<dbReference type="EMBL" id="CAESGF010000010">
    <property type="protein sequence ID" value="CAB4364145.1"/>
    <property type="molecule type" value="Genomic_DNA"/>
</dbReference>
<dbReference type="PANTHER" id="PTHR35176">
    <property type="entry name" value="HEME OXYGENASE HI_0854-RELATED"/>
    <property type="match status" value="1"/>
</dbReference>
<feature type="domain" description="Pyridoxamine 5'-phosphate oxidase N-terminal" evidence="2">
    <location>
        <begin position="22"/>
        <end position="121"/>
    </location>
</feature>
<dbReference type="PANTHER" id="PTHR35176:SF6">
    <property type="entry name" value="HEME OXYGENASE HI_0854-RELATED"/>
    <property type="match status" value="1"/>
</dbReference>
<dbReference type="GO" id="GO:0016627">
    <property type="term" value="F:oxidoreductase activity, acting on the CH-CH group of donors"/>
    <property type="evidence" value="ECO:0007669"/>
    <property type="project" value="TreeGrafter"/>
</dbReference>
<evidence type="ECO:0000313" key="5">
    <source>
        <dbReference type="EMBL" id="CAB4817196.1"/>
    </source>
</evidence>
<dbReference type="EMBL" id="CAEZYF010000010">
    <property type="protein sequence ID" value="CAB4726728.1"/>
    <property type="molecule type" value="Genomic_DNA"/>
</dbReference>
<accession>A0A6J7C055</accession>
<dbReference type="GO" id="GO:0005829">
    <property type="term" value="C:cytosol"/>
    <property type="evidence" value="ECO:0007669"/>
    <property type="project" value="TreeGrafter"/>
</dbReference>
<evidence type="ECO:0000313" key="3">
    <source>
        <dbReference type="EMBL" id="CAB4364145.1"/>
    </source>
</evidence>
<evidence type="ECO:0000313" key="8">
    <source>
        <dbReference type="EMBL" id="CAB4970220.1"/>
    </source>
</evidence>
<gene>
    <name evidence="4" type="ORF">UFOPK2656_01824</name>
    <name evidence="5" type="ORF">UFOPK3099_01157</name>
    <name evidence="6" type="ORF">UFOPK3267_01552</name>
    <name evidence="7" type="ORF">UFOPK3651_02001</name>
    <name evidence="8" type="ORF">UFOPK3931_00039</name>
    <name evidence="3" type="ORF">UFOPK4189_01912</name>
</gene>
<evidence type="ECO:0000313" key="6">
    <source>
        <dbReference type="EMBL" id="CAB4851477.1"/>
    </source>
</evidence>
<evidence type="ECO:0000259" key="2">
    <source>
        <dbReference type="Pfam" id="PF01243"/>
    </source>
</evidence>
<dbReference type="EMBL" id="CAFBMT010000011">
    <property type="protein sequence ID" value="CAB4938842.1"/>
    <property type="molecule type" value="Genomic_DNA"/>
</dbReference>
<evidence type="ECO:0000256" key="1">
    <source>
        <dbReference type="ARBA" id="ARBA00023002"/>
    </source>
</evidence>
<organism evidence="6">
    <name type="scientific">freshwater metagenome</name>
    <dbReference type="NCBI Taxonomy" id="449393"/>
    <lineage>
        <taxon>unclassified sequences</taxon>
        <taxon>metagenomes</taxon>
        <taxon>ecological metagenomes</taxon>
    </lineage>
</organism>
<protein>
    <submittedName>
        <fullName evidence="6">Unannotated protein</fullName>
    </submittedName>
</protein>
<dbReference type="InterPro" id="IPR011576">
    <property type="entry name" value="Pyridox_Oxase_N"/>
</dbReference>
<dbReference type="Pfam" id="PF01243">
    <property type="entry name" value="PNPOx_N"/>
    <property type="match status" value="1"/>
</dbReference>
<proteinExistence type="predicted"/>
<evidence type="ECO:0000313" key="4">
    <source>
        <dbReference type="EMBL" id="CAB4726728.1"/>
    </source>
</evidence>
<evidence type="ECO:0000313" key="7">
    <source>
        <dbReference type="EMBL" id="CAB4938842.1"/>
    </source>
</evidence>
<dbReference type="InterPro" id="IPR012349">
    <property type="entry name" value="Split_barrel_FMN-bd"/>
</dbReference>
<keyword evidence="1" id="KW-0560">Oxidoreductase</keyword>
<sequence length="164" mass="18479">MSAAAESTEQSPPRKGVRLTSDEAWQRIEASHTGIITTLRRDGVPISLPVWFVTFDHQIFLSTPAGSKKVVRVRNDSRASFLIEGGERWAELTAVHLTGTISLLEDEQLFERIDAASHAKYASFRTSRSEMPSATRDHYANTKAYLRFVPDPRIVSWDNSRLFS</sequence>
<dbReference type="AlphaFoldDB" id="A0A6J7C055"/>
<dbReference type="SUPFAM" id="SSF50475">
    <property type="entry name" value="FMN-binding split barrel"/>
    <property type="match status" value="1"/>
</dbReference>